<evidence type="ECO:0000256" key="1">
    <source>
        <dbReference type="SAM" id="MobiDB-lite"/>
    </source>
</evidence>
<evidence type="ECO:0000256" key="2">
    <source>
        <dbReference type="SAM" id="Phobius"/>
    </source>
</evidence>
<dbReference type="EMBL" id="CP051774">
    <property type="protein sequence ID" value="QJE97694.1"/>
    <property type="molecule type" value="Genomic_DNA"/>
</dbReference>
<evidence type="ECO:0000313" key="4">
    <source>
        <dbReference type="Proteomes" id="UP000501812"/>
    </source>
</evidence>
<accession>A0A858RMI1</accession>
<dbReference type="RefSeq" id="WP_169456120.1">
    <property type="nucleotide sequence ID" value="NZ_CP051774.1"/>
</dbReference>
<keyword evidence="2" id="KW-0812">Transmembrane</keyword>
<feature type="transmembrane region" description="Helical" evidence="2">
    <location>
        <begin position="65"/>
        <end position="88"/>
    </location>
</feature>
<keyword evidence="2" id="KW-1133">Transmembrane helix</keyword>
<keyword evidence="2" id="KW-0472">Membrane</keyword>
<protein>
    <submittedName>
        <fullName evidence="3">Uncharacterized protein</fullName>
    </submittedName>
</protein>
<gene>
    <name evidence="3" type="ORF">HHL09_18540</name>
</gene>
<name>A0A858RMI1_9BACT</name>
<proteinExistence type="predicted"/>
<keyword evidence="4" id="KW-1185">Reference proteome</keyword>
<dbReference type="AlphaFoldDB" id="A0A858RMI1"/>
<dbReference type="Proteomes" id="UP000501812">
    <property type="component" value="Chromosome"/>
</dbReference>
<feature type="transmembrane region" description="Helical" evidence="2">
    <location>
        <begin position="94"/>
        <end position="118"/>
    </location>
</feature>
<feature type="region of interest" description="Disordered" evidence="1">
    <location>
        <begin position="30"/>
        <end position="55"/>
    </location>
</feature>
<organism evidence="3 4">
    <name type="scientific">Luteolibacter luteus</name>
    <dbReference type="NCBI Taxonomy" id="2728835"/>
    <lineage>
        <taxon>Bacteria</taxon>
        <taxon>Pseudomonadati</taxon>
        <taxon>Verrucomicrobiota</taxon>
        <taxon>Verrucomicrobiia</taxon>
        <taxon>Verrucomicrobiales</taxon>
        <taxon>Verrucomicrobiaceae</taxon>
        <taxon>Luteolibacter</taxon>
    </lineage>
</organism>
<feature type="transmembrane region" description="Helical" evidence="2">
    <location>
        <begin position="125"/>
        <end position="147"/>
    </location>
</feature>
<evidence type="ECO:0000313" key="3">
    <source>
        <dbReference type="EMBL" id="QJE97694.1"/>
    </source>
</evidence>
<sequence>MTTNAPLSSDLPSASGEEARLCDTSTLVAHPGQEVKESSREKLEKGLRHHGPEGKPGVWTGSRDGIVATIIAIAASLIFGGAAGNWFGPSEHGWVGQLLTISGGTMLMAAAVCLLGSLISGRNPIFWGMGMPLLVYVAGSFCALVSGQAGVSAFLFGAPLFCGLAILAGVMCAYVLDKGD</sequence>
<reference evidence="3 4" key="1">
    <citation type="submission" date="2020-04" db="EMBL/GenBank/DDBJ databases">
        <title>Luteolibacter sp. G-1-1-1 isolated from soil.</title>
        <authorList>
            <person name="Dahal R.H."/>
        </authorList>
    </citation>
    <scope>NUCLEOTIDE SEQUENCE [LARGE SCALE GENOMIC DNA]</scope>
    <source>
        <strain evidence="3 4">G-1-1-1</strain>
    </source>
</reference>
<feature type="compositionally biased region" description="Basic and acidic residues" evidence="1">
    <location>
        <begin position="33"/>
        <end position="53"/>
    </location>
</feature>
<feature type="transmembrane region" description="Helical" evidence="2">
    <location>
        <begin position="153"/>
        <end position="176"/>
    </location>
</feature>
<dbReference type="KEGG" id="luo:HHL09_18540"/>